<evidence type="ECO:0000256" key="2">
    <source>
        <dbReference type="ARBA" id="ARBA00022490"/>
    </source>
</evidence>
<evidence type="ECO:0000256" key="9">
    <source>
        <dbReference type="ARBA" id="ARBA00022833"/>
    </source>
</evidence>
<keyword evidence="9" id="KW-0862">Zinc</keyword>
<dbReference type="GO" id="GO:0003677">
    <property type="term" value="F:DNA binding"/>
    <property type="evidence" value="ECO:0007669"/>
    <property type="project" value="UniProtKB-KW"/>
</dbReference>
<evidence type="ECO:0000256" key="14">
    <source>
        <dbReference type="ARBA" id="ARBA00038000"/>
    </source>
</evidence>
<evidence type="ECO:0000256" key="8">
    <source>
        <dbReference type="ARBA" id="ARBA00022771"/>
    </source>
</evidence>
<dbReference type="GO" id="GO:0006289">
    <property type="term" value="P:nucleotide-excision repair"/>
    <property type="evidence" value="ECO:0007669"/>
    <property type="project" value="InterPro"/>
</dbReference>
<name>A0A1H0EC47_9BACT</name>
<gene>
    <name evidence="18" type="ORF">SAMN04488516_10757</name>
</gene>
<evidence type="ECO:0000256" key="12">
    <source>
        <dbReference type="ARBA" id="ARBA00023125"/>
    </source>
</evidence>
<evidence type="ECO:0000256" key="11">
    <source>
        <dbReference type="ARBA" id="ARBA00022881"/>
    </source>
</evidence>
<dbReference type="InterPro" id="IPR003439">
    <property type="entry name" value="ABC_transporter-like_ATP-bd"/>
</dbReference>
<keyword evidence="10" id="KW-0067">ATP-binding</keyword>
<dbReference type="InterPro" id="IPR017871">
    <property type="entry name" value="ABC_transporter-like_CS"/>
</dbReference>
<dbReference type="Gene3D" id="1.20.1580.10">
    <property type="entry name" value="ABC transporter ATPase like domain"/>
    <property type="match status" value="4"/>
</dbReference>
<keyword evidence="2" id="KW-0963">Cytoplasm</keyword>
<dbReference type="PROSITE" id="PS00211">
    <property type="entry name" value="ABC_TRANSPORTER_1"/>
    <property type="match status" value="2"/>
</dbReference>
<feature type="domain" description="ABC transporter" evidence="17">
    <location>
        <begin position="316"/>
        <end position="568"/>
    </location>
</feature>
<dbReference type="SUPFAM" id="SSF52540">
    <property type="entry name" value="P-loop containing nucleoside triphosphate hydrolases"/>
    <property type="match status" value="2"/>
</dbReference>
<dbReference type="PANTHER" id="PTHR43152">
    <property type="entry name" value="UVRABC SYSTEM PROTEIN A"/>
    <property type="match status" value="1"/>
</dbReference>
<evidence type="ECO:0000256" key="6">
    <source>
        <dbReference type="ARBA" id="ARBA00022763"/>
    </source>
</evidence>
<keyword evidence="11" id="KW-0267">Excision nuclease</keyword>
<accession>A0A1H0EC47</accession>
<protein>
    <recommendedName>
        <fullName evidence="15">UvrABC system protein A</fullName>
    </recommendedName>
    <alternativeName>
        <fullName evidence="16">Excinuclease ABC subunit A</fullName>
    </alternativeName>
</protein>
<feature type="domain" description="ABC transporter" evidence="17">
    <location>
        <begin position="585"/>
        <end position="914"/>
    </location>
</feature>
<dbReference type="RefSeq" id="WP_092065531.1">
    <property type="nucleotide sequence ID" value="NZ_FNIN01000007.1"/>
</dbReference>
<dbReference type="GO" id="GO:0009380">
    <property type="term" value="C:excinuclease repair complex"/>
    <property type="evidence" value="ECO:0007669"/>
    <property type="project" value="InterPro"/>
</dbReference>
<dbReference type="NCBIfam" id="NF001503">
    <property type="entry name" value="PRK00349.1"/>
    <property type="match status" value="1"/>
</dbReference>
<organism evidence="18 19">
    <name type="scientific">Desulfonauticus submarinus</name>
    <dbReference type="NCBI Taxonomy" id="206665"/>
    <lineage>
        <taxon>Bacteria</taxon>
        <taxon>Pseudomonadati</taxon>
        <taxon>Thermodesulfobacteriota</taxon>
        <taxon>Desulfovibrionia</taxon>
        <taxon>Desulfovibrionales</taxon>
        <taxon>Desulfonauticaceae</taxon>
        <taxon>Desulfonauticus</taxon>
    </lineage>
</organism>
<keyword evidence="3" id="KW-0479">Metal-binding</keyword>
<sequence length="915" mass="102669">MNKEISIYSAHQHNLKNINLNIPKEKLVVICGPSGSGKSTLAFDIIYAEGQRRYVESLSAYARQFLPKLDKPKVKKIEGLSPAIAIEQQNISKNPRSTVGTTTEIYDFLRVLFARVGEAFCPKCGNKIQSQTSDEIKKQILNLPEETKFILLAPLKENQKGSFKELFISLRKQGFIRIRIDGEIYLLDSPPNLDKNKKHTIELVVDRLILKPNIQKRLSDSLELALKMGKGLLKVFLPEPKETLFFSTHAVCPICKISLPTLTPQLFSFNSPQGACPYCSGLGHIDYFDPHLIAPDLNLSLQDKAILPWRKSKILSKYESVLKTIGKHYNFSLNTPLTKYSKKALKALFWGDKTLNWSGVIPILKELFKKDIFWKKELGLFLNTEKCPQCNGTRLKPESLCIKINNLNIFEITNMSIEQLFTFFSNICFSEQKQKIANPLIEEIKNRLKFLINVGLNYISLNRTMSSLSGGEAQRIRLASQLGTGLTGVIYVLDEPTIGLHPKDNKRLLKTLEELKNKGNTVIIVEHDEDTILKADHIIELGPQSGEKGGEVVFTGTANQLKQANTLTGKYLRKELTLPIPARRRKPKHYLFLEGVNTNNLKNINCAIPLNTLTVVTGVSGSGKSSLVIDTLYKHLALKKGQKINNPGKLKQLKGDEYIERVFIIDQSPIGRTPRSNPATYTKVFDDIRQIFANTLDSKKRGYKPSRFSFNLKGGRCEACNGDGQIKVEMHFLPDIYVTCEICKGQRYNKETLEVRYKGLNIAEVLELTVSEAKEIFSNHPAVVRKLQILEDVGLEYLKLGQPATTLSGGEAQRIKLSRELNKKHLPNTLYLLDEPTTGLHMHEVGKLINVLNQLVEKGASVILIEHNIEVIKSADFIIDLGPGGGEFGGKIVATGTPEEIKNNPDSITGKFLKF</sequence>
<dbReference type="Pfam" id="PF17755">
    <property type="entry name" value="UvrA_DNA-bind"/>
    <property type="match status" value="1"/>
</dbReference>
<dbReference type="GO" id="GO:0005737">
    <property type="term" value="C:cytoplasm"/>
    <property type="evidence" value="ECO:0007669"/>
    <property type="project" value="UniProtKB-SubCell"/>
</dbReference>
<dbReference type="Proteomes" id="UP000199602">
    <property type="component" value="Unassembled WGS sequence"/>
</dbReference>
<dbReference type="NCBIfam" id="TIGR00630">
    <property type="entry name" value="uvra"/>
    <property type="match status" value="1"/>
</dbReference>
<evidence type="ECO:0000256" key="4">
    <source>
        <dbReference type="ARBA" id="ARBA00022737"/>
    </source>
</evidence>
<dbReference type="AlphaFoldDB" id="A0A1H0EC47"/>
<dbReference type="InterPro" id="IPR004602">
    <property type="entry name" value="UvrA"/>
</dbReference>
<dbReference type="STRING" id="206665.SAMN04488516_10757"/>
<dbReference type="Gene3D" id="3.40.50.300">
    <property type="entry name" value="P-loop containing nucleotide triphosphate hydrolases"/>
    <property type="match status" value="3"/>
</dbReference>
<dbReference type="Pfam" id="PF17760">
    <property type="entry name" value="UvrA_inter"/>
    <property type="match status" value="1"/>
</dbReference>
<keyword evidence="8" id="KW-0863">Zinc-finger</keyword>
<keyword evidence="4" id="KW-0677">Repeat</keyword>
<dbReference type="Gene3D" id="1.10.8.280">
    <property type="entry name" value="ABC transporter ATPase domain-like"/>
    <property type="match status" value="1"/>
</dbReference>
<dbReference type="OrthoDB" id="9809851at2"/>
<dbReference type="GO" id="GO:0008270">
    <property type="term" value="F:zinc ion binding"/>
    <property type="evidence" value="ECO:0007669"/>
    <property type="project" value="UniProtKB-KW"/>
</dbReference>
<dbReference type="EMBL" id="FNIN01000007">
    <property type="protein sequence ID" value="SDN79984.1"/>
    <property type="molecule type" value="Genomic_DNA"/>
</dbReference>
<evidence type="ECO:0000256" key="1">
    <source>
        <dbReference type="ARBA" id="ARBA00004496"/>
    </source>
</evidence>
<evidence type="ECO:0000259" key="17">
    <source>
        <dbReference type="PROSITE" id="PS50893"/>
    </source>
</evidence>
<evidence type="ECO:0000256" key="3">
    <source>
        <dbReference type="ARBA" id="ARBA00022723"/>
    </source>
</evidence>
<evidence type="ECO:0000256" key="16">
    <source>
        <dbReference type="ARBA" id="ARBA00042156"/>
    </source>
</evidence>
<reference evidence="18 19" key="1">
    <citation type="submission" date="2016-10" db="EMBL/GenBank/DDBJ databases">
        <authorList>
            <person name="de Groot N.N."/>
        </authorList>
    </citation>
    <scope>NUCLEOTIDE SEQUENCE [LARGE SCALE GENOMIC DNA]</scope>
    <source>
        <strain evidence="18 19">DSM 15269</strain>
    </source>
</reference>
<dbReference type="Gene3D" id="3.30.190.20">
    <property type="match status" value="1"/>
</dbReference>
<dbReference type="PANTHER" id="PTHR43152:SF3">
    <property type="entry name" value="UVRABC SYSTEM PROTEIN A"/>
    <property type="match status" value="1"/>
</dbReference>
<evidence type="ECO:0000313" key="19">
    <source>
        <dbReference type="Proteomes" id="UP000199602"/>
    </source>
</evidence>
<dbReference type="PROSITE" id="PS50893">
    <property type="entry name" value="ABC_TRANSPORTER_2"/>
    <property type="match status" value="2"/>
</dbReference>
<evidence type="ECO:0000256" key="7">
    <source>
        <dbReference type="ARBA" id="ARBA00022769"/>
    </source>
</evidence>
<dbReference type="InterPro" id="IPR027417">
    <property type="entry name" value="P-loop_NTPase"/>
</dbReference>
<evidence type="ECO:0000313" key="18">
    <source>
        <dbReference type="EMBL" id="SDN79984.1"/>
    </source>
</evidence>
<dbReference type="FunFam" id="1.20.1580.10:FF:000002">
    <property type="entry name" value="UvrABC system protein A"/>
    <property type="match status" value="1"/>
</dbReference>
<dbReference type="InterPro" id="IPR041102">
    <property type="entry name" value="UvrA_inter"/>
</dbReference>
<dbReference type="Pfam" id="PF00005">
    <property type="entry name" value="ABC_tran"/>
    <property type="match status" value="1"/>
</dbReference>
<keyword evidence="5" id="KW-0547">Nucleotide-binding</keyword>
<dbReference type="InterPro" id="IPR041552">
    <property type="entry name" value="UvrA_DNA-bd"/>
</dbReference>
<dbReference type="GO" id="GO:0016887">
    <property type="term" value="F:ATP hydrolysis activity"/>
    <property type="evidence" value="ECO:0007669"/>
    <property type="project" value="InterPro"/>
</dbReference>
<keyword evidence="12" id="KW-0238">DNA-binding</keyword>
<keyword evidence="6" id="KW-0227">DNA damage</keyword>
<keyword evidence="7" id="KW-0228">DNA excision</keyword>
<proteinExistence type="inferred from homology"/>
<dbReference type="GO" id="GO:0005524">
    <property type="term" value="F:ATP binding"/>
    <property type="evidence" value="ECO:0007669"/>
    <property type="project" value="UniProtKB-KW"/>
</dbReference>
<keyword evidence="13" id="KW-0234">DNA repair</keyword>
<comment type="similarity">
    <text evidence="14">Belongs to the ABC transporter superfamily. UvrA family.</text>
</comment>
<evidence type="ECO:0000256" key="10">
    <source>
        <dbReference type="ARBA" id="ARBA00022840"/>
    </source>
</evidence>
<evidence type="ECO:0000256" key="5">
    <source>
        <dbReference type="ARBA" id="ARBA00022741"/>
    </source>
</evidence>
<keyword evidence="19" id="KW-1185">Reference proteome</keyword>
<evidence type="ECO:0000256" key="13">
    <source>
        <dbReference type="ARBA" id="ARBA00023204"/>
    </source>
</evidence>
<comment type="subcellular location">
    <subcellularLocation>
        <location evidence="1">Cytoplasm</location>
    </subcellularLocation>
</comment>
<evidence type="ECO:0000256" key="15">
    <source>
        <dbReference type="ARBA" id="ARBA00039316"/>
    </source>
</evidence>
<dbReference type="GO" id="GO:0004518">
    <property type="term" value="F:nuclease activity"/>
    <property type="evidence" value="ECO:0007669"/>
    <property type="project" value="UniProtKB-KW"/>
</dbReference>